<feature type="transmembrane region" description="Helical" evidence="10">
    <location>
        <begin position="273"/>
        <end position="298"/>
    </location>
</feature>
<evidence type="ECO:0000256" key="3">
    <source>
        <dbReference type="ARBA" id="ARBA00022723"/>
    </source>
</evidence>
<keyword evidence="5" id="KW-0862">Zinc</keyword>
<protein>
    <submittedName>
        <fullName evidence="13">RING finger protein 148</fullName>
    </submittedName>
</protein>
<evidence type="ECO:0000313" key="13">
    <source>
        <dbReference type="RefSeq" id="XP_030621476.1"/>
    </source>
</evidence>
<proteinExistence type="predicted"/>
<keyword evidence="6 10" id="KW-1133">Transmembrane helix</keyword>
<evidence type="ECO:0000256" key="10">
    <source>
        <dbReference type="SAM" id="Phobius"/>
    </source>
</evidence>
<evidence type="ECO:0000256" key="6">
    <source>
        <dbReference type="ARBA" id="ARBA00022989"/>
    </source>
</evidence>
<dbReference type="Gene3D" id="3.30.40.10">
    <property type="entry name" value="Zinc/RING finger domain, C3HC4 (zinc finger)"/>
    <property type="match status" value="1"/>
</dbReference>
<dbReference type="Proteomes" id="UP000504632">
    <property type="component" value="Chromosome 2"/>
</dbReference>
<dbReference type="InterPro" id="IPR046450">
    <property type="entry name" value="PA_dom_sf"/>
</dbReference>
<dbReference type="InterPro" id="IPR013083">
    <property type="entry name" value="Znf_RING/FYVE/PHD"/>
</dbReference>
<sequence length="480" mass="52759">MDLAAGAGTGADSGTSMVLGGGKTRHFLELCVFLEAFKGGSRESRGPETATRPGASSGATRLEGVVVWSSEIAGSSKESGVECDETGLLLVPMDPHERKAHEAFLQKLLAPLRGSVCTSANVFWTAYVEVSYTDQWNRTFSRMCECGIYGSNSPLLPASGQVVLPNLDPLACSSNTTFSVGQEPWIALIKRGDCTYTEKIQAAQQNGASAVVIYNLDGTGNETNYMSHPGTGDTVVIMIGNLQGREISDLIKSGVTVYMQIAVGSAHGPWNKLWVYVMSFTFFGVTAIALGYFVVLTIRRLYHARQERLQQRHLKTVAKKAIDKLQVRTLRRNDPEVESNVESNTNSCAVCIESFRHGDVVTVLPCSHLFHKTCIEPWLLEHRTCPMCKYDILKGEVSLRTNEEYSAPPADVRFYPITTSNSQVHTIDEVTLGNQPEHTRPNTDTQVSESAVKMPDHIADDLDPQRYDHIYENPAFEGEQ</sequence>
<dbReference type="PANTHER" id="PTHR16200">
    <property type="entry name" value="RING ZINC FINGER"/>
    <property type="match status" value="1"/>
</dbReference>
<reference evidence="13" key="1">
    <citation type="submission" date="2025-08" db="UniProtKB">
        <authorList>
            <consortium name="RefSeq"/>
        </authorList>
    </citation>
    <scope>IDENTIFICATION</scope>
</reference>
<dbReference type="InterPro" id="IPR003137">
    <property type="entry name" value="PA_domain"/>
</dbReference>
<gene>
    <name evidence="13" type="primary">rnf128b</name>
</gene>
<dbReference type="GO" id="GO:0016020">
    <property type="term" value="C:membrane"/>
    <property type="evidence" value="ECO:0007669"/>
    <property type="project" value="UniProtKB-SubCell"/>
</dbReference>
<name>A0A6J2UQW8_CHACN</name>
<dbReference type="FunFam" id="3.50.30.30:FF:000003">
    <property type="entry name" value="E3 ubiquitin-protein ligase RNF128"/>
    <property type="match status" value="1"/>
</dbReference>
<dbReference type="CTD" id="100536511"/>
<evidence type="ECO:0000256" key="9">
    <source>
        <dbReference type="SAM" id="MobiDB-lite"/>
    </source>
</evidence>
<dbReference type="FunFam" id="3.30.40.10:FF:000009">
    <property type="entry name" value="E3 ubiquitin-protein ligase RNF130"/>
    <property type="match status" value="1"/>
</dbReference>
<dbReference type="PROSITE" id="PS50089">
    <property type="entry name" value="ZF_RING_2"/>
    <property type="match status" value="1"/>
</dbReference>
<dbReference type="SUPFAM" id="SSF57850">
    <property type="entry name" value="RING/U-box"/>
    <property type="match status" value="1"/>
</dbReference>
<comment type="subcellular location">
    <subcellularLocation>
        <location evidence="1">Membrane</location>
    </subcellularLocation>
</comment>
<evidence type="ECO:0000256" key="8">
    <source>
        <dbReference type="PROSITE-ProRule" id="PRU00175"/>
    </source>
</evidence>
<keyword evidence="3" id="KW-0479">Metal-binding</keyword>
<dbReference type="GO" id="GO:0008270">
    <property type="term" value="F:zinc ion binding"/>
    <property type="evidence" value="ECO:0007669"/>
    <property type="project" value="UniProtKB-KW"/>
</dbReference>
<dbReference type="CDD" id="cd02122">
    <property type="entry name" value="PA_GRAIL_like"/>
    <property type="match status" value="1"/>
</dbReference>
<evidence type="ECO:0000256" key="5">
    <source>
        <dbReference type="ARBA" id="ARBA00022833"/>
    </source>
</evidence>
<evidence type="ECO:0000256" key="1">
    <source>
        <dbReference type="ARBA" id="ARBA00004370"/>
    </source>
</evidence>
<dbReference type="InterPro" id="IPR001841">
    <property type="entry name" value="Znf_RING"/>
</dbReference>
<dbReference type="OrthoDB" id="5357315at2759"/>
<evidence type="ECO:0000256" key="4">
    <source>
        <dbReference type="ARBA" id="ARBA00022771"/>
    </source>
</evidence>
<dbReference type="SMART" id="SM00184">
    <property type="entry name" value="RING"/>
    <property type="match status" value="1"/>
</dbReference>
<feature type="compositionally biased region" description="Polar residues" evidence="9">
    <location>
        <begin position="432"/>
        <end position="449"/>
    </location>
</feature>
<dbReference type="Pfam" id="PF13639">
    <property type="entry name" value="zf-RING_2"/>
    <property type="match status" value="1"/>
</dbReference>
<dbReference type="InParanoid" id="A0A6J2UQW8"/>
<organism evidence="12 13">
    <name type="scientific">Chanos chanos</name>
    <name type="common">Milkfish</name>
    <name type="synonym">Mugil chanos</name>
    <dbReference type="NCBI Taxonomy" id="29144"/>
    <lineage>
        <taxon>Eukaryota</taxon>
        <taxon>Metazoa</taxon>
        <taxon>Chordata</taxon>
        <taxon>Craniata</taxon>
        <taxon>Vertebrata</taxon>
        <taxon>Euteleostomi</taxon>
        <taxon>Actinopterygii</taxon>
        <taxon>Neopterygii</taxon>
        <taxon>Teleostei</taxon>
        <taxon>Ostariophysi</taxon>
        <taxon>Gonorynchiformes</taxon>
        <taxon>Chanidae</taxon>
        <taxon>Chanos</taxon>
    </lineage>
</organism>
<feature type="region of interest" description="Disordered" evidence="9">
    <location>
        <begin position="430"/>
        <end position="450"/>
    </location>
</feature>
<dbReference type="Pfam" id="PF02225">
    <property type="entry name" value="PA"/>
    <property type="match status" value="1"/>
</dbReference>
<accession>A0A6J2UQW8</accession>
<feature type="domain" description="RING-type" evidence="11">
    <location>
        <begin position="348"/>
        <end position="389"/>
    </location>
</feature>
<dbReference type="Gene3D" id="3.50.30.30">
    <property type="match status" value="1"/>
</dbReference>
<evidence type="ECO:0000259" key="11">
    <source>
        <dbReference type="PROSITE" id="PS50089"/>
    </source>
</evidence>
<evidence type="ECO:0000256" key="7">
    <source>
        <dbReference type="ARBA" id="ARBA00023136"/>
    </source>
</evidence>
<keyword evidence="7 10" id="KW-0472">Membrane</keyword>
<dbReference type="SUPFAM" id="SSF52025">
    <property type="entry name" value="PA domain"/>
    <property type="match status" value="1"/>
</dbReference>
<dbReference type="AlphaFoldDB" id="A0A6J2UQW8"/>
<keyword evidence="12" id="KW-1185">Reference proteome</keyword>
<evidence type="ECO:0000256" key="2">
    <source>
        <dbReference type="ARBA" id="ARBA00022692"/>
    </source>
</evidence>
<dbReference type="CDD" id="cd16802">
    <property type="entry name" value="RING-H2_RNF128-like"/>
    <property type="match status" value="1"/>
</dbReference>
<dbReference type="RefSeq" id="XP_030621476.1">
    <property type="nucleotide sequence ID" value="XM_030765616.1"/>
</dbReference>
<keyword evidence="4 8" id="KW-0863">Zinc-finger</keyword>
<evidence type="ECO:0000313" key="12">
    <source>
        <dbReference type="Proteomes" id="UP000504632"/>
    </source>
</evidence>
<keyword evidence="2 10" id="KW-0812">Transmembrane</keyword>
<dbReference type="InterPro" id="IPR051073">
    <property type="entry name" value="ZNRF3_Arkadia_E3_ligases"/>
</dbReference>
<dbReference type="GeneID" id="115805136"/>